<dbReference type="Pfam" id="PF19295">
    <property type="entry name" value="SufBD_N"/>
    <property type="match status" value="1"/>
</dbReference>
<organism evidence="4">
    <name type="scientific">Fructobacillus tropaeoli</name>
    <dbReference type="NCBI Taxonomy" id="709323"/>
    <lineage>
        <taxon>Bacteria</taxon>
        <taxon>Bacillati</taxon>
        <taxon>Bacillota</taxon>
        <taxon>Bacilli</taxon>
        <taxon>Lactobacillales</taxon>
        <taxon>Lactobacillaceae</taxon>
        <taxon>Fructobacillus</taxon>
    </lineage>
</organism>
<dbReference type="Pfam" id="PF01458">
    <property type="entry name" value="SUFBD_core"/>
    <property type="match status" value="1"/>
</dbReference>
<feature type="domain" description="SUF system FeS cluster assembly SufBD core" evidence="2">
    <location>
        <begin position="140"/>
        <end position="364"/>
    </location>
</feature>
<gene>
    <name evidence="4" type="ORF">FTRO_0031300</name>
</gene>
<dbReference type="InterPro" id="IPR055346">
    <property type="entry name" value="Fe-S_cluster_assembly_SufBD"/>
</dbReference>
<dbReference type="AlphaFoldDB" id="A0A3F3HE94"/>
<dbReference type="PANTHER" id="PTHR43575">
    <property type="entry name" value="PROTEIN ABCI7, CHLOROPLASTIC"/>
    <property type="match status" value="1"/>
</dbReference>
<sequence>MEEVKRQIIEELPLPDFPKVRFQHWGLTDLVPGQGQADQPLMAQAGETGVELAGLSQTYYDLPEDLVEAGVLLLPLKQAKQDYPDLVEQVYDRVAETKDRLTAENLQSANTGLFVYLPVGVTVAENLNLFLAHLGADGDLVGRVVIYADRNSQARIVSQLETATAGISNVSLVIEVLAATGAKLTMVNFDHLDQETTGFINRQAVVGNQAEVNWVNAAFNDGNVISQLTTKLVGEGAKSETGVAAFTSGKQVQGFNTEIQNIGRHTVGHIFQRGVILNSSSLIFNGMGRIIKGAKGSDAQQESRVLMLSKRARGEANPLLLIDESDVTAGHAASVGQVDDQQLYYLMSRGLTEQVARRLVVRGFVGEILAKIHDEKVENQVVAAIERKLNNENGTR</sequence>
<dbReference type="Proteomes" id="UP000064514">
    <property type="component" value="Unassembled WGS sequence"/>
</dbReference>
<evidence type="ECO:0000313" key="4">
    <source>
        <dbReference type="EMBL" id="GAP04189.1"/>
    </source>
</evidence>
<accession>A0A3F3HE94</accession>
<dbReference type="InterPro" id="IPR011542">
    <property type="entry name" value="SUF_FeS_clus_asmbl_SufD"/>
</dbReference>
<dbReference type="NCBIfam" id="TIGR01981">
    <property type="entry name" value="sufD"/>
    <property type="match status" value="1"/>
</dbReference>
<dbReference type="InterPro" id="IPR045595">
    <property type="entry name" value="SufBD_N"/>
</dbReference>
<dbReference type="STRING" id="709323.GCA_001047135_00733"/>
<name>A0A3F3HE94_9LACO</name>
<dbReference type="EMBL" id="DF968080">
    <property type="protein sequence ID" value="GAP04189.1"/>
    <property type="molecule type" value="Genomic_DNA"/>
</dbReference>
<proteinExistence type="inferred from homology"/>
<dbReference type="RefSeq" id="WP_059393621.1">
    <property type="nucleotide sequence ID" value="NZ_DF968080.1"/>
</dbReference>
<protein>
    <submittedName>
        <fullName evidence="4">Iron-sulfur cluster assembly protein SufD</fullName>
    </submittedName>
</protein>
<dbReference type="GO" id="GO:0016226">
    <property type="term" value="P:iron-sulfur cluster assembly"/>
    <property type="evidence" value="ECO:0007669"/>
    <property type="project" value="InterPro"/>
</dbReference>
<evidence type="ECO:0000259" key="3">
    <source>
        <dbReference type="Pfam" id="PF19295"/>
    </source>
</evidence>
<reference evidence="4" key="1">
    <citation type="journal article" date="2015" name="BMC Genomics">
        <title>Comparative genomics of Fructobacillus spp. and Leuconostoc spp. reveals niche-specific evolution of Fructobacillus spp.</title>
        <authorList>
            <person name="Endo A."/>
            <person name="Tanizawa Y."/>
            <person name="Tanaka N."/>
            <person name="Maeno S."/>
            <person name="Kumar H."/>
            <person name="Shiwa Y."/>
            <person name="Okada S."/>
            <person name="Yoshikawa H."/>
            <person name="Dicks L."/>
            <person name="Nakagawa J."/>
            <person name="Arita M."/>
        </authorList>
    </citation>
    <scope>NUCLEOTIDE SEQUENCE [LARGE SCALE GENOMIC DNA]</scope>
    <source>
        <strain evidence="4">F214-1</strain>
    </source>
</reference>
<comment type="similarity">
    <text evidence="1">Belongs to the iron-sulfur cluster assembly SufBD family.</text>
</comment>
<evidence type="ECO:0000256" key="1">
    <source>
        <dbReference type="ARBA" id="ARBA00043967"/>
    </source>
</evidence>
<dbReference type="SUPFAM" id="SSF101960">
    <property type="entry name" value="Stabilizer of iron transporter SufD"/>
    <property type="match status" value="1"/>
</dbReference>
<evidence type="ECO:0000259" key="2">
    <source>
        <dbReference type="Pfam" id="PF01458"/>
    </source>
</evidence>
<dbReference type="PANTHER" id="PTHR43575:SF1">
    <property type="entry name" value="PROTEIN ABCI7, CHLOROPLASTIC"/>
    <property type="match status" value="1"/>
</dbReference>
<dbReference type="InterPro" id="IPR000825">
    <property type="entry name" value="SUF_FeS_clus_asmbl_SufBD_core"/>
</dbReference>
<dbReference type="InterPro" id="IPR037284">
    <property type="entry name" value="SUF_FeS_clus_asmbl_SufBD_sf"/>
</dbReference>
<feature type="domain" description="SUF system FeS cluster assembly SufBD N-terminal" evidence="3">
    <location>
        <begin position="64"/>
        <end position="127"/>
    </location>
</feature>